<comment type="caution">
    <text evidence="3">The sequence shown here is derived from an EMBL/GenBank/DDBJ whole genome shotgun (WGS) entry which is preliminary data.</text>
</comment>
<dbReference type="SUPFAM" id="SSF48452">
    <property type="entry name" value="TPR-like"/>
    <property type="match status" value="1"/>
</dbReference>
<dbReference type="Pfam" id="PF14559">
    <property type="entry name" value="TPR_19"/>
    <property type="match status" value="1"/>
</dbReference>
<evidence type="ECO:0000313" key="3">
    <source>
        <dbReference type="EMBL" id="GAI99739.1"/>
    </source>
</evidence>
<sequence length="267" mass="31021">TGQTEKAEELLAQSQDQKLLWRHYFRSGRFEDAKGVLEQLHQSEPRDSNAVKGLLLVAERTADMEAVKKYSEELLSLEDNIDNHLFQIQTFLKLGLVKEAEYKLQSFKEKHPDEPRAMLLEAWLAMRQGQLERALELTNRSLETDQDNAVAWRLRGEINRLMANYDQAIIDLKRSKFLSDEPVTRMALAKTYLRAGRGEDAVTELEITIDNPQAPIEARTLLEQTYLRLGRKEALKRFYQQTQEKFPDDVLWHNRAGRFAITQGEFD</sequence>
<dbReference type="InterPro" id="IPR051012">
    <property type="entry name" value="CellSynth/LPSAsmb/PSIAsmb"/>
</dbReference>
<gene>
    <name evidence="3" type="ORF">S12H4_37491</name>
</gene>
<evidence type="ECO:0008006" key="4">
    <source>
        <dbReference type="Google" id="ProtNLM"/>
    </source>
</evidence>
<dbReference type="PANTHER" id="PTHR45586:SF1">
    <property type="entry name" value="LIPOPOLYSACCHARIDE ASSEMBLY PROTEIN B"/>
    <property type="match status" value="1"/>
</dbReference>
<dbReference type="PANTHER" id="PTHR45586">
    <property type="entry name" value="TPR REPEAT-CONTAINING PROTEIN PA4667"/>
    <property type="match status" value="1"/>
</dbReference>
<dbReference type="Gene3D" id="1.25.40.10">
    <property type="entry name" value="Tetratricopeptide repeat domain"/>
    <property type="match status" value="1"/>
</dbReference>
<evidence type="ECO:0000256" key="1">
    <source>
        <dbReference type="ARBA" id="ARBA00022737"/>
    </source>
</evidence>
<feature type="non-terminal residue" evidence="3">
    <location>
        <position position="267"/>
    </location>
</feature>
<feature type="non-terminal residue" evidence="3">
    <location>
        <position position="1"/>
    </location>
</feature>
<protein>
    <recommendedName>
        <fullName evidence="4">Tetratricopeptide repeat-like domain-containing protein</fullName>
    </recommendedName>
</protein>
<dbReference type="SMART" id="SM00028">
    <property type="entry name" value="TPR"/>
    <property type="match status" value="2"/>
</dbReference>
<reference evidence="3" key="1">
    <citation type="journal article" date="2014" name="Front. Microbiol.">
        <title>High frequency of phylogenetically diverse reductive dehalogenase-homologous genes in deep subseafloor sedimentary metagenomes.</title>
        <authorList>
            <person name="Kawai M."/>
            <person name="Futagami T."/>
            <person name="Toyoda A."/>
            <person name="Takaki Y."/>
            <person name="Nishi S."/>
            <person name="Hori S."/>
            <person name="Arai W."/>
            <person name="Tsubouchi T."/>
            <person name="Morono Y."/>
            <person name="Uchiyama I."/>
            <person name="Ito T."/>
            <person name="Fujiyama A."/>
            <person name="Inagaki F."/>
            <person name="Takami H."/>
        </authorList>
    </citation>
    <scope>NUCLEOTIDE SEQUENCE</scope>
    <source>
        <strain evidence="3">Expedition CK06-06</strain>
    </source>
</reference>
<dbReference type="EMBL" id="BARW01022467">
    <property type="protein sequence ID" value="GAI99739.1"/>
    <property type="molecule type" value="Genomic_DNA"/>
</dbReference>
<organism evidence="3">
    <name type="scientific">marine sediment metagenome</name>
    <dbReference type="NCBI Taxonomy" id="412755"/>
    <lineage>
        <taxon>unclassified sequences</taxon>
        <taxon>metagenomes</taxon>
        <taxon>ecological metagenomes</taxon>
    </lineage>
</organism>
<accession>X1V548</accession>
<name>X1V548_9ZZZZ</name>
<dbReference type="AlphaFoldDB" id="X1V548"/>
<proteinExistence type="predicted"/>
<keyword evidence="2" id="KW-0802">TPR repeat</keyword>
<dbReference type="InterPro" id="IPR019734">
    <property type="entry name" value="TPR_rpt"/>
</dbReference>
<dbReference type="InterPro" id="IPR011990">
    <property type="entry name" value="TPR-like_helical_dom_sf"/>
</dbReference>
<keyword evidence="1" id="KW-0677">Repeat</keyword>
<evidence type="ECO:0000256" key="2">
    <source>
        <dbReference type="ARBA" id="ARBA00022803"/>
    </source>
</evidence>